<proteinExistence type="inferred from homology"/>
<evidence type="ECO:0000256" key="2">
    <source>
        <dbReference type="ARBA" id="ARBA00022790"/>
    </source>
</evidence>
<reference evidence="3" key="1">
    <citation type="submission" date="2022-07" db="EMBL/GenBank/DDBJ databases">
        <authorList>
            <person name="Trinca V."/>
            <person name="Uliana J.V.C."/>
            <person name="Torres T.T."/>
            <person name="Ward R.J."/>
            <person name="Monesi N."/>
        </authorList>
    </citation>
    <scope>NUCLEOTIDE SEQUENCE</scope>
    <source>
        <strain evidence="3">HSMRA1968</strain>
        <tissue evidence="3">Whole embryos</tissue>
    </source>
</reference>
<dbReference type="AlphaFoldDB" id="A0A9Q0N856"/>
<comment type="caution">
    <text evidence="3">The sequence shown here is derived from an EMBL/GenBank/DDBJ whole genome shotgun (WGS) entry which is preliminary data.</text>
</comment>
<dbReference type="EMBL" id="WJQU01000001">
    <property type="protein sequence ID" value="KAJ6645557.1"/>
    <property type="molecule type" value="Genomic_DNA"/>
</dbReference>
<keyword evidence="4" id="KW-1185">Reference proteome</keyword>
<evidence type="ECO:0000313" key="3">
    <source>
        <dbReference type="EMBL" id="KAJ6645557.1"/>
    </source>
</evidence>
<evidence type="ECO:0000313" key="4">
    <source>
        <dbReference type="Proteomes" id="UP001151699"/>
    </source>
</evidence>
<dbReference type="GO" id="GO:0008180">
    <property type="term" value="C:COP9 signalosome"/>
    <property type="evidence" value="ECO:0007669"/>
    <property type="project" value="UniProtKB-KW"/>
</dbReference>
<dbReference type="Proteomes" id="UP001151699">
    <property type="component" value="Chromosome A"/>
</dbReference>
<dbReference type="Pfam" id="PF15004">
    <property type="entry name" value="MYEOV2"/>
    <property type="match status" value="1"/>
</dbReference>
<evidence type="ECO:0000256" key="1">
    <source>
        <dbReference type="ARBA" id="ARBA00009162"/>
    </source>
</evidence>
<gene>
    <name evidence="3" type="primary">cops9</name>
    <name evidence="3" type="ORF">Bhyg_00763</name>
</gene>
<keyword evidence="2" id="KW-0736">Signalosome</keyword>
<protein>
    <submittedName>
        <fullName evidence="3">COP9 signalosome complex subunit 9</fullName>
    </submittedName>
</protein>
<dbReference type="PANTHER" id="PTHR28562">
    <property type="entry name" value="COP9 SIGNALOSOME COMPLEX SUBUNIT 9"/>
    <property type="match status" value="1"/>
</dbReference>
<comment type="similarity">
    <text evidence="1">Belongs to the CSN9 family.</text>
</comment>
<organism evidence="3 4">
    <name type="scientific">Pseudolycoriella hygida</name>
    <dbReference type="NCBI Taxonomy" id="35572"/>
    <lineage>
        <taxon>Eukaryota</taxon>
        <taxon>Metazoa</taxon>
        <taxon>Ecdysozoa</taxon>
        <taxon>Arthropoda</taxon>
        <taxon>Hexapoda</taxon>
        <taxon>Insecta</taxon>
        <taxon>Pterygota</taxon>
        <taxon>Neoptera</taxon>
        <taxon>Endopterygota</taxon>
        <taxon>Diptera</taxon>
        <taxon>Nematocera</taxon>
        <taxon>Sciaroidea</taxon>
        <taxon>Sciaridae</taxon>
        <taxon>Pseudolycoriella</taxon>
    </lineage>
</organism>
<accession>A0A9Q0N856</accession>
<sequence length="149" mass="16767">MRENVNNTTVKKPLSADLLIEFKFVVLRALQRTVTKFASQTIERIIKMKPTLVADEMFPEGANFMDLDEPGAGSGLLMDLAANEKDVHADFYNNLRPERPCGFLDPNFEMYEGAEVIGNRVHTLFQSYLECTSNDIISPPISYSPLSPH</sequence>
<dbReference type="InterPro" id="IPR029391">
    <property type="entry name" value="CSN9_metazoa"/>
</dbReference>
<name>A0A9Q0N856_9DIPT</name>
<dbReference type="OrthoDB" id="9972368at2759"/>